<dbReference type="RefSeq" id="WP_149941483.1">
    <property type="nucleotide sequence ID" value="NZ_VVZB01000122.1"/>
</dbReference>
<evidence type="ECO:0000313" key="1">
    <source>
        <dbReference type="EMBL" id="KAA5377968.1"/>
    </source>
</evidence>
<evidence type="ECO:0000313" key="2">
    <source>
        <dbReference type="Proteomes" id="UP000347681"/>
    </source>
</evidence>
<dbReference type="EMBL" id="VVZB01000122">
    <property type="protein sequence ID" value="KAA5377968.1"/>
    <property type="molecule type" value="Genomic_DNA"/>
</dbReference>
<protein>
    <submittedName>
        <fullName evidence="1">Uncharacterized protein</fullName>
    </submittedName>
</protein>
<accession>A0A5M5ZM18</accession>
<reference evidence="1 2" key="1">
    <citation type="journal article" date="2019" name="Nat. Med.">
        <title>A library of human gut bacterial isolates paired with longitudinal multiomics data enables mechanistic microbiome research.</title>
        <authorList>
            <person name="Poyet M."/>
            <person name="Groussin M."/>
            <person name="Gibbons S.M."/>
            <person name="Avila-Pacheco J."/>
            <person name="Jiang X."/>
            <person name="Kearney S.M."/>
            <person name="Perrotta A.R."/>
            <person name="Berdy B."/>
            <person name="Zhao S."/>
            <person name="Lieberman T.D."/>
            <person name="Swanson P.K."/>
            <person name="Smith M."/>
            <person name="Roesemann S."/>
            <person name="Alexander J.E."/>
            <person name="Rich S.A."/>
            <person name="Livny J."/>
            <person name="Vlamakis H."/>
            <person name="Clish C."/>
            <person name="Bullock K."/>
            <person name="Deik A."/>
            <person name="Scott J."/>
            <person name="Pierce K.A."/>
            <person name="Xavier R.J."/>
            <person name="Alm E.J."/>
        </authorList>
    </citation>
    <scope>NUCLEOTIDE SEQUENCE [LARGE SCALE GENOMIC DNA]</scope>
    <source>
        <strain evidence="1 2">BIOML-A5</strain>
    </source>
</reference>
<gene>
    <name evidence="1" type="ORF">F2Y61_24435</name>
</gene>
<sequence>MIGSNHDNRLKIAKIIASQLRAHGMNYCFKILDKSLKENDIVIHKPLSTDSVQKVMMQSDCILDTDRESQSGTTPRLIWALAIVKKVITTNQNIKQMPFYDAELIHIIDRNNPVVDMDFIESQPDFSRCQKLIQTLRIDAWVKNFCV</sequence>
<dbReference type="Proteomes" id="UP000347681">
    <property type="component" value="Unassembled WGS sequence"/>
</dbReference>
<comment type="caution">
    <text evidence="1">The sequence shown here is derived from an EMBL/GenBank/DDBJ whole genome shotgun (WGS) entry which is preliminary data.</text>
</comment>
<dbReference type="AlphaFoldDB" id="A0A5M5ZM18"/>
<proteinExistence type="predicted"/>
<organism evidence="1 2">
    <name type="scientific">Phocaeicola dorei</name>
    <dbReference type="NCBI Taxonomy" id="357276"/>
    <lineage>
        <taxon>Bacteria</taxon>
        <taxon>Pseudomonadati</taxon>
        <taxon>Bacteroidota</taxon>
        <taxon>Bacteroidia</taxon>
        <taxon>Bacteroidales</taxon>
        <taxon>Bacteroidaceae</taxon>
        <taxon>Phocaeicola</taxon>
    </lineage>
</organism>
<name>A0A5M5ZM18_9BACT</name>